<evidence type="ECO:0000313" key="1">
    <source>
        <dbReference type="EMBL" id="OOF84637.1"/>
    </source>
</evidence>
<evidence type="ECO:0000313" key="2">
    <source>
        <dbReference type="Proteomes" id="UP000189549"/>
    </source>
</evidence>
<accession>A0A1V3L3Y0</accession>
<dbReference type="Pfam" id="PF22764">
    <property type="entry name" value="E217_Gp32"/>
    <property type="match status" value="1"/>
</dbReference>
<sequence length="147" mass="16170">MRTNTEKTLTSANSILQIRAKGFNDNWVKLEQYAADNAFDYGQGTIGETVMGVDGIQSGGFTPYEVDLNIQLQANSPSRSYFDKLINHINNTQETVAVEFSCEIPSIKKRYNSSGFMVSIPGGTNAKKLLEAATYSFRVVNNGAEDI</sequence>
<comment type="caution">
    <text evidence="1">The sequence shown here is derived from an EMBL/GenBank/DDBJ whole genome shotgun (WGS) entry which is preliminary data.</text>
</comment>
<organism evidence="1 2">
    <name type="scientific">Rodentibacter ratti</name>
    <dbReference type="NCBI Taxonomy" id="1906745"/>
    <lineage>
        <taxon>Bacteria</taxon>
        <taxon>Pseudomonadati</taxon>
        <taxon>Pseudomonadota</taxon>
        <taxon>Gammaproteobacteria</taxon>
        <taxon>Pasteurellales</taxon>
        <taxon>Pasteurellaceae</taxon>
        <taxon>Rodentibacter</taxon>
    </lineage>
</organism>
<dbReference type="AlphaFoldDB" id="A0A1V3L3Y0"/>
<dbReference type="RefSeq" id="WP_077476290.1">
    <property type="nucleotide sequence ID" value="NZ_MLAH01000035.1"/>
</dbReference>
<gene>
    <name evidence="1" type="ORF">BKG93_06645</name>
</gene>
<dbReference type="EMBL" id="MLAH01000035">
    <property type="protein sequence ID" value="OOF84637.1"/>
    <property type="molecule type" value="Genomic_DNA"/>
</dbReference>
<reference evidence="1 2" key="1">
    <citation type="submission" date="2016-10" db="EMBL/GenBank/DDBJ databases">
        <title>Rodentibacter gen. nov. and new species.</title>
        <authorList>
            <person name="Christensen H."/>
        </authorList>
    </citation>
    <scope>NUCLEOTIDE SEQUENCE [LARGE SCALE GENOMIC DNA]</scope>
    <source>
        <strain evidence="1 2">Ppn157</strain>
    </source>
</reference>
<name>A0A1V3L3Y0_9PAST</name>
<dbReference type="Proteomes" id="UP000189549">
    <property type="component" value="Unassembled WGS sequence"/>
</dbReference>
<protein>
    <submittedName>
        <fullName evidence="1">Uncharacterized protein</fullName>
    </submittedName>
</protein>
<proteinExistence type="predicted"/>
<dbReference type="InterPro" id="IPR054440">
    <property type="entry name" value="Gp32-like"/>
</dbReference>